<protein>
    <submittedName>
        <fullName evidence="1">Uncharacterized protein</fullName>
    </submittedName>
</protein>
<gene>
    <name evidence="1" type="ORF">RINTHH_15750</name>
</gene>
<dbReference type="EMBL" id="CAIY01000054">
    <property type="protein sequence ID" value="CCH67730.1"/>
    <property type="molecule type" value="Genomic_DNA"/>
</dbReference>
<sequence length="43" mass="4745">MAVTITHFISSRNSQKIDPNVATVSSLNRVKLIGIRGCQNFNL</sequence>
<dbReference type="AlphaFoldDB" id="M1X304"/>
<dbReference type="Proteomes" id="UP000053051">
    <property type="component" value="Unassembled WGS sequence"/>
</dbReference>
<evidence type="ECO:0000313" key="1">
    <source>
        <dbReference type="EMBL" id="CCH67730.1"/>
    </source>
</evidence>
<organism evidence="1 2">
    <name type="scientific">Richelia intracellularis HH01</name>
    <dbReference type="NCBI Taxonomy" id="1165094"/>
    <lineage>
        <taxon>Bacteria</taxon>
        <taxon>Bacillati</taxon>
        <taxon>Cyanobacteriota</taxon>
        <taxon>Cyanophyceae</taxon>
        <taxon>Nostocales</taxon>
        <taxon>Nostocaceae</taxon>
        <taxon>Richelia</taxon>
    </lineage>
</organism>
<accession>M1X304</accession>
<keyword evidence="2" id="KW-1185">Reference proteome</keyword>
<comment type="caution">
    <text evidence="1">The sequence shown here is derived from an EMBL/GenBank/DDBJ whole genome shotgun (WGS) entry which is preliminary data.</text>
</comment>
<evidence type="ECO:0000313" key="2">
    <source>
        <dbReference type="Proteomes" id="UP000053051"/>
    </source>
</evidence>
<reference evidence="1 2" key="1">
    <citation type="submission" date="2012-05" db="EMBL/GenBank/DDBJ databases">
        <authorList>
            <person name="Hilton J."/>
        </authorList>
    </citation>
    <scope>NUCLEOTIDE SEQUENCE [LARGE SCALE GENOMIC DNA]</scope>
    <source>
        <strain evidence="1 2">HH01</strain>
    </source>
</reference>
<proteinExistence type="predicted"/>
<reference evidence="2" key="2">
    <citation type="submission" date="2016-01" db="EMBL/GenBank/DDBJ databases">
        <title>Diatom-associated endosymboitic cyanobacterium lacks core nitrogen metabolism enzymes.</title>
        <authorList>
            <person name="Hilton J.A."/>
            <person name="Foster R.A."/>
            <person name="Tripp H.J."/>
            <person name="Carter B.J."/>
            <person name="Zehr J.P."/>
            <person name="Villareal T.A."/>
        </authorList>
    </citation>
    <scope>NUCLEOTIDE SEQUENCE [LARGE SCALE GENOMIC DNA]</scope>
    <source>
        <strain evidence="2">HH01</strain>
    </source>
</reference>
<name>M1X304_9NOST</name>